<dbReference type="EMBL" id="MU404353">
    <property type="protein sequence ID" value="KAI1613931.1"/>
    <property type="molecule type" value="Genomic_DNA"/>
</dbReference>
<organism evidence="1 2">
    <name type="scientific">Exophiala viscosa</name>
    <dbReference type="NCBI Taxonomy" id="2486360"/>
    <lineage>
        <taxon>Eukaryota</taxon>
        <taxon>Fungi</taxon>
        <taxon>Dikarya</taxon>
        <taxon>Ascomycota</taxon>
        <taxon>Pezizomycotina</taxon>
        <taxon>Eurotiomycetes</taxon>
        <taxon>Chaetothyriomycetidae</taxon>
        <taxon>Chaetothyriales</taxon>
        <taxon>Herpotrichiellaceae</taxon>
        <taxon>Exophiala</taxon>
    </lineage>
</organism>
<proteinExistence type="predicted"/>
<gene>
    <name evidence="1" type="ORF">EDD36DRAFT_210849</name>
</gene>
<dbReference type="PANTHER" id="PTHR40129:SF2">
    <property type="entry name" value="KETOPANTOATE REDUCTASE N-TERMINAL DOMAIN-CONTAINING PROTEIN"/>
    <property type="match status" value="1"/>
</dbReference>
<comment type="caution">
    <text evidence="1">The sequence shown here is derived from an EMBL/GenBank/DDBJ whole genome shotgun (WGS) entry which is preliminary data.</text>
</comment>
<dbReference type="PANTHER" id="PTHR40129">
    <property type="entry name" value="KETOPANTOATE REDUCTASE N-TERMINAL DOMAIN-CONTAINING PROTEIN"/>
    <property type="match status" value="1"/>
</dbReference>
<protein>
    <recommendedName>
        <fullName evidence="3">NAD(P)-binding domain-containing protein</fullName>
    </recommendedName>
</protein>
<keyword evidence="2" id="KW-1185">Reference proteome</keyword>
<dbReference type="Gene3D" id="3.40.50.720">
    <property type="entry name" value="NAD(P)-binding Rossmann-like Domain"/>
    <property type="match status" value="1"/>
</dbReference>
<evidence type="ECO:0000313" key="1">
    <source>
        <dbReference type="EMBL" id="KAI1613931.1"/>
    </source>
</evidence>
<dbReference type="AlphaFoldDB" id="A0AAN6DWJ1"/>
<accession>A0AAN6DWJ1</accession>
<dbReference type="Proteomes" id="UP001203852">
    <property type="component" value="Unassembled WGS sequence"/>
</dbReference>
<reference evidence="1" key="1">
    <citation type="journal article" date="2022" name="bioRxiv">
        <title>Deciphering the potential niche of two novel black yeast fungi from a biological soil crust based on their genomes, phenotypes, and melanin regulation.</title>
        <authorList>
            <consortium name="DOE Joint Genome Institute"/>
            <person name="Carr E.C."/>
            <person name="Barton Q."/>
            <person name="Grambo S."/>
            <person name="Sullivan M."/>
            <person name="Renfro C.M."/>
            <person name="Kuo A."/>
            <person name="Pangilinan J."/>
            <person name="Lipzen A."/>
            <person name="Keymanesh K."/>
            <person name="Savage E."/>
            <person name="Barry K."/>
            <person name="Grigoriev I.V."/>
            <person name="Riekhof W.R."/>
            <person name="Harris S.S."/>
        </authorList>
    </citation>
    <scope>NUCLEOTIDE SEQUENCE</scope>
    <source>
        <strain evidence="1">JF 03-4F</strain>
    </source>
</reference>
<evidence type="ECO:0000313" key="2">
    <source>
        <dbReference type="Proteomes" id="UP001203852"/>
    </source>
</evidence>
<sequence length="297" mass="32677">MTLRAIPSVPSSVTLLVLGAGWTWQFLQPLLIKEKITYAATTTTGHDGTIPFKFDPEFTDIEAYKTLPIAKYVLVTFPLKGKGPSARLFASYINSHSKEASATKWIQLGSTGIFTAPDWNDSSSPIDETNERAIAENELIRLGGCVLNLAGLYGAGRQPGNWIGRVAKTKEALASKGALHLIHGVDVATGVVGVVKSDMEGAETSGSLFGRRWIVADCVSYDWWLLVWEMMGVTSEDEDEEGSKIEERSKYRSWIIELMEENGIKGLPRPMDALGRKLDARDFWKAIGRSPTHSMAR</sequence>
<name>A0AAN6DWJ1_9EURO</name>
<evidence type="ECO:0008006" key="3">
    <source>
        <dbReference type="Google" id="ProtNLM"/>
    </source>
</evidence>